<feature type="region of interest" description="Disordered" evidence="1">
    <location>
        <begin position="245"/>
        <end position="273"/>
    </location>
</feature>
<accession>A0A8H2EA40</accession>
<sequence>MPPRSESMPPPSGLGASRWAAPPGPEPPGPTSSDPRPVISRPEIPLPVIPRPSIPRPSIPRPSIPRPSIPRPAIPRPAALRFLAPATELNDSLGLSRPADLPANSPDTFDAGSSEPYISSLTATTIEESVEELQADPAPRTYEAWHHGEDTESKIILHLEDIECVVRGTVNSKDGTFQDVPTIQAVAKLSIELDKVLVLDKKHDFMAPENGGFLEKGSTVSLNVEGDTRQDQGPALRVVIREVKNREPDKPTGAGAAQVTAQNPFPPTSRDAVDLNGLEFEDEDDKLPQAIQNVFAHATTEAKVAVEETAQSSKASVAASPPESDGATPSRSVIIAGLPYGFKVKQVLDLIEPTKNTGVIEIKLTKAYAALLGFLTPAGAQDFLSQWKSGFITFPYEDEELGRVEWRSRVLPWGVYVPVKPSLRGYIEKGATRYLCIHGRNPITIREANLTWSLDNYRHCLGNHIYDGRIYRDDQDSEIAELEFLSVSRAVQALHFLKPKDGFARATFTFLPDRHVLL</sequence>
<organism evidence="2 3">
    <name type="scientific">Orbilia oligospora</name>
    <name type="common">Nematode-trapping fungus</name>
    <name type="synonym">Arthrobotrys oligospora</name>
    <dbReference type="NCBI Taxonomy" id="2813651"/>
    <lineage>
        <taxon>Eukaryota</taxon>
        <taxon>Fungi</taxon>
        <taxon>Dikarya</taxon>
        <taxon>Ascomycota</taxon>
        <taxon>Pezizomycotina</taxon>
        <taxon>Orbiliomycetes</taxon>
        <taxon>Orbiliales</taxon>
        <taxon>Orbiliaceae</taxon>
        <taxon>Orbilia</taxon>
    </lineage>
</organism>
<feature type="region of interest" description="Disordered" evidence="1">
    <location>
        <begin position="1"/>
        <end position="73"/>
    </location>
</feature>
<evidence type="ECO:0000256" key="1">
    <source>
        <dbReference type="SAM" id="MobiDB-lite"/>
    </source>
</evidence>
<dbReference type="Proteomes" id="UP000297595">
    <property type="component" value="Unassembled WGS sequence"/>
</dbReference>
<gene>
    <name evidence="2" type="ORF">EYR41_001476</name>
</gene>
<dbReference type="EMBL" id="SOZJ01000001">
    <property type="protein sequence ID" value="TGJ74471.1"/>
    <property type="molecule type" value="Genomic_DNA"/>
</dbReference>
<evidence type="ECO:0000313" key="2">
    <source>
        <dbReference type="EMBL" id="TGJ74471.1"/>
    </source>
</evidence>
<reference evidence="2 3" key="1">
    <citation type="submission" date="2019-03" db="EMBL/GenBank/DDBJ databases">
        <title>Nematode-trapping fungi genome.</title>
        <authorList>
            <person name="Vidal-Diez De Ulzurrun G."/>
        </authorList>
    </citation>
    <scope>NUCLEOTIDE SEQUENCE [LARGE SCALE GENOMIC DNA]</scope>
    <source>
        <strain evidence="2 3">TWF154</strain>
    </source>
</reference>
<feature type="compositionally biased region" description="Pro residues" evidence="1">
    <location>
        <begin position="1"/>
        <end position="12"/>
    </location>
</feature>
<evidence type="ECO:0000313" key="3">
    <source>
        <dbReference type="Proteomes" id="UP000297595"/>
    </source>
</evidence>
<name>A0A8H2EA40_ORBOL</name>
<comment type="caution">
    <text evidence="2">The sequence shown here is derived from an EMBL/GenBank/DDBJ whole genome shotgun (WGS) entry which is preliminary data.</text>
</comment>
<proteinExistence type="predicted"/>
<protein>
    <submittedName>
        <fullName evidence="2">Uncharacterized protein</fullName>
    </submittedName>
</protein>
<feature type="compositionally biased region" description="Pro residues" evidence="1">
    <location>
        <begin position="44"/>
        <end position="73"/>
    </location>
</feature>
<dbReference type="AlphaFoldDB" id="A0A8H2EA40"/>